<evidence type="ECO:0000259" key="2">
    <source>
        <dbReference type="Pfam" id="PF12680"/>
    </source>
</evidence>
<accession>A0ABZ1CAZ8</accession>
<organism evidence="3 4">
    <name type="scientific">Actomonas aquatica</name>
    <dbReference type="NCBI Taxonomy" id="2866162"/>
    <lineage>
        <taxon>Bacteria</taxon>
        <taxon>Pseudomonadati</taxon>
        <taxon>Verrucomicrobiota</taxon>
        <taxon>Opitutia</taxon>
        <taxon>Opitutales</taxon>
        <taxon>Opitutaceae</taxon>
        <taxon>Actomonas</taxon>
    </lineage>
</organism>
<feature type="domain" description="SnoaL-like" evidence="2">
    <location>
        <begin position="45"/>
        <end position="143"/>
    </location>
</feature>
<reference evidence="3 4" key="1">
    <citation type="submission" date="2023-12" db="EMBL/GenBank/DDBJ databases">
        <title>Description of an unclassified Opitutus bacterium of Verrucomicrobiota.</title>
        <authorList>
            <person name="Zhang D.-F."/>
        </authorList>
    </citation>
    <scope>NUCLEOTIDE SEQUENCE [LARGE SCALE GENOMIC DNA]</scope>
    <source>
        <strain evidence="3 4">WL0086</strain>
    </source>
</reference>
<gene>
    <name evidence="3" type="ORF">K1X11_005605</name>
</gene>
<dbReference type="EMBL" id="CP139781">
    <property type="protein sequence ID" value="WRQ88872.1"/>
    <property type="molecule type" value="Genomic_DNA"/>
</dbReference>
<feature type="chain" id="PRO_5046174021" evidence="1">
    <location>
        <begin position="34"/>
        <end position="184"/>
    </location>
</feature>
<feature type="signal peptide" evidence="1">
    <location>
        <begin position="1"/>
        <end position="33"/>
    </location>
</feature>
<dbReference type="SUPFAM" id="SSF54427">
    <property type="entry name" value="NTF2-like"/>
    <property type="match status" value="1"/>
</dbReference>
<evidence type="ECO:0000313" key="3">
    <source>
        <dbReference type="EMBL" id="WRQ88872.1"/>
    </source>
</evidence>
<dbReference type="InterPro" id="IPR037401">
    <property type="entry name" value="SnoaL-like"/>
</dbReference>
<evidence type="ECO:0000313" key="4">
    <source>
        <dbReference type="Proteomes" id="UP000738431"/>
    </source>
</evidence>
<dbReference type="Pfam" id="PF12680">
    <property type="entry name" value="SnoaL_2"/>
    <property type="match status" value="1"/>
</dbReference>
<keyword evidence="1" id="KW-0732">Signal</keyword>
<protein>
    <submittedName>
        <fullName evidence="3">Nuclear transport factor 2 family protein</fullName>
    </submittedName>
</protein>
<name>A0ABZ1CAZ8_9BACT</name>
<dbReference type="Gene3D" id="3.10.450.50">
    <property type="match status" value="1"/>
</dbReference>
<sequence length="184" mass="20275">MWSFLKLNSLRSGVARGGLLALLLLGAVSGAHAATERAEAKALIEGFLMSWESGDAETFAAALHPDLEFAYPGGRLNRDEVIALFDSYQEEKTAIKIYFADYFITNGETHVTAYQFAATDRETEQRFAVGTGVLCKIADGKIVLFKEYWDTEVAPRQKAGQLPLDEGVVTPWPASVWLRPDTID</sequence>
<keyword evidence="4" id="KW-1185">Reference proteome</keyword>
<evidence type="ECO:0000256" key="1">
    <source>
        <dbReference type="SAM" id="SignalP"/>
    </source>
</evidence>
<proteinExistence type="predicted"/>
<dbReference type="Proteomes" id="UP000738431">
    <property type="component" value="Chromosome"/>
</dbReference>
<dbReference type="RefSeq" id="WP_221033116.1">
    <property type="nucleotide sequence ID" value="NZ_CP139781.1"/>
</dbReference>
<dbReference type="InterPro" id="IPR032710">
    <property type="entry name" value="NTF2-like_dom_sf"/>
</dbReference>